<dbReference type="CDD" id="cd00397">
    <property type="entry name" value="DNA_BRE_C"/>
    <property type="match status" value="1"/>
</dbReference>
<dbReference type="InterPro" id="IPR013762">
    <property type="entry name" value="Integrase-like_cat_sf"/>
</dbReference>
<organism evidence="4 5">
    <name type="scientific">Helicoverpa zea nudivirus 2</name>
    <name type="common">HzNV-2</name>
    <dbReference type="NCBI Taxonomy" id="1128424"/>
    <lineage>
        <taxon>Viruses</taxon>
        <taxon>Viruses incertae sedis</taxon>
        <taxon>Naldaviricetes</taxon>
        <taxon>Lefavirales</taxon>
        <taxon>Nudiviridae</taxon>
        <taxon>Betanudivirus</taxon>
        <taxon>Betanudivirus hezeae</taxon>
    </lineage>
</organism>
<dbReference type="GO" id="GO:0015074">
    <property type="term" value="P:DNA integration"/>
    <property type="evidence" value="ECO:0007669"/>
    <property type="project" value="InterPro"/>
</dbReference>
<evidence type="ECO:0000256" key="1">
    <source>
        <dbReference type="ARBA" id="ARBA00008857"/>
    </source>
</evidence>
<dbReference type="GO" id="GO:0006310">
    <property type="term" value="P:DNA recombination"/>
    <property type="evidence" value="ECO:0007669"/>
    <property type="project" value="UniProtKB-KW"/>
</dbReference>
<name>G9I034_HZNV2</name>
<dbReference type="KEGG" id="vg:11536455"/>
<proteinExistence type="inferred from homology"/>
<sequence>MTSLQQSVAQATHETYHGDDDMTDANTSGIVNNANNRNRPRRLRRRRVRLVNAKAYAAYVKHAKRLPYINKLMKQVAMMHLEQYDNDDDRALAFVRQMYLRKVKWSTFKLYFRKLKPLFWPETKVFVSPMVFDLNNPPQNRDPDTENIQVLVKALKELVSTDRYTHPILLAYYTGLRSVEVNRIKVSHLWQLLRKDRTIPLKRKNGTEWRVYYFNQFEEFLGKLSEFYSRELEAFERYGIDDVLFNQSTSTVSYHLKRYYMTVCKCRPYPGFGLHVFRYNLATVVENREVARMILDHKDPQTTDRYYIKVNHPKTQQRINTLTVTDPVYAACAKV</sequence>
<keyword evidence="5" id="KW-1185">Reference proteome</keyword>
<dbReference type="RefSeq" id="YP_004956756.1">
    <property type="nucleotide sequence ID" value="NC_004156.2"/>
</dbReference>
<dbReference type="EMBL" id="JN418988">
    <property type="protein sequence ID" value="AEW69557.1"/>
    <property type="molecule type" value="Genomic_DNA"/>
</dbReference>
<dbReference type="OrthoDB" id="25209at10239"/>
<dbReference type="GO" id="GO:0003677">
    <property type="term" value="F:DNA binding"/>
    <property type="evidence" value="ECO:0007669"/>
    <property type="project" value="InterPro"/>
</dbReference>
<protein>
    <submittedName>
        <fullName evidence="4">Integrase</fullName>
    </submittedName>
</protein>
<dbReference type="Gene3D" id="1.10.443.10">
    <property type="entry name" value="Intergrase catalytic core"/>
    <property type="match status" value="1"/>
</dbReference>
<dbReference type="InterPro" id="IPR011010">
    <property type="entry name" value="DNA_brk_join_enz"/>
</dbReference>
<accession>G9I034</accession>
<dbReference type="GeneID" id="11536455"/>
<comment type="similarity">
    <text evidence="1">Belongs to the 'phage' integrase family.</text>
</comment>
<feature type="compositionally biased region" description="Polar residues" evidence="3">
    <location>
        <begin position="1"/>
        <end position="13"/>
    </location>
</feature>
<evidence type="ECO:0000313" key="4">
    <source>
        <dbReference type="EMBL" id="AEW69557.1"/>
    </source>
</evidence>
<evidence type="ECO:0000256" key="3">
    <source>
        <dbReference type="SAM" id="MobiDB-lite"/>
    </source>
</evidence>
<keyword evidence="2" id="KW-0233">DNA recombination</keyword>
<dbReference type="SUPFAM" id="SSF56349">
    <property type="entry name" value="DNA breaking-rejoining enzymes"/>
    <property type="match status" value="1"/>
</dbReference>
<organismHost>
    <name type="scientific">Helicoverpa zea</name>
    <name type="common">Corn earworm moth</name>
    <name type="synonym">Heliothis zea</name>
    <dbReference type="NCBI Taxonomy" id="7113"/>
</organismHost>
<feature type="region of interest" description="Disordered" evidence="3">
    <location>
        <begin position="1"/>
        <end position="43"/>
    </location>
</feature>
<evidence type="ECO:0000313" key="5">
    <source>
        <dbReference type="Proteomes" id="UP000029779"/>
    </source>
</evidence>
<dbReference type="Proteomes" id="UP000029779">
    <property type="component" value="Segment"/>
</dbReference>
<reference evidence="4 5" key="1">
    <citation type="journal article" date="2012" name="Viruses">
        <title>Analysis of the Genome of the Sexually Transmitted Insect Virus Helicoverpa zea Nudivirus 2.</title>
        <authorList>
            <person name="Burand J.P."/>
            <person name="Kim W."/>
            <person name="Afonso C.L."/>
            <person name="Tulman E.R."/>
            <person name="Kutish G.F."/>
            <person name="Lu Z."/>
            <person name="Rock D.L."/>
        </authorList>
    </citation>
    <scope>NUCLEOTIDE SEQUENCE [LARGE SCALE GENOMIC DNA]</scope>
    <source>
        <strain evidence="4">MS1</strain>
    </source>
</reference>
<gene>
    <name evidence="4" type="primary">orf8</name>
    <name evidence="4" type="ORF">Hz2V008</name>
</gene>
<evidence type="ECO:0000256" key="2">
    <source>
        <dbReference type="ARBA" id="ARBA00023172"/>
    </source>
</evidence>